<evidence type="ECO:0000256" key="1">
    <source>
        <dbReference type="ARBA" id="ARBA00009142"/>
    </source>
</evidence>
<dbReference type="EMBL" id="JBFOLJ010000011">
    <property type="protein sequence ID" value="KAL2495281.1"/>
    <property type="molecule type" value="Genomic_DNA"/>
</dbReference>
<keyword evidence="4" id="KW-1185">Reference proteome</keyword>
<evidence type="ECO:0000313" key="3">
    <source>
        <dbReference type="EMBL" id="KAL2495281.1"/>
    </source>
</evidence>
<name>A0ABD1S3K0_9LAMI</name>
<protein>
    <submittedName>
        <fullName evidence="3">Sulfite exporter TauE/SafE family protein</fullName>
    </submittedName>
</protein>
<dbReference type="PANTHER" id="PTHR14255:SF3">
    <property type="entry name" value="SULFITE EXPORTER TAUE_SAFE FAMILY PROTEIN 5-RELATED"/>
    <property type="match status" value="1"/>
</dbReference>
<keyword evidence="2" id="KW-1133">Transmembrane helix</keyword>
<reference evidence="4" key="1">
    <citation type="submission" date="2024-07" db="EMBL/GenBank/DDBJ databases">
        <title>Two chromosome-level genome assemblies of Korean endemic species Abeliophyllum distichum and Forsythia ovata (Oleaceae).</title>
        <authorList>
            <person name="Jang H."/>
        </authorList>
    </citation>
    <scope>NUCLEOTIDE SEQUENCE [LARGE SCALE GENOMIC DNA]</scope>
</reference>
<organism evidence="3 4">
    <name type="scientific">Forsythia ovata</name>
    <dbReference type="NCBI Taxonomy" id="205694"/>
    <lineage>
        <taxon>Eukaryota</taxon>
        <taxon>Viridiplantae</taxon>
        <taxon>Streptophyta</taxon>
        <taxon>Embryophyta</taxon>
        <taxon>Tracheophyta</taxon>
        <taxon>Spermatophyta</taxon>
        <taxon>Magnoliopsida</taxon>
        <taxon>eudicotyledons</taxon>
        <taxon>Gunneridae</taxon>
        <taxon>Pentapetalae</taxon>
        <taxon>asterids</taxon>
        <taxon>lamiids</taxon>
        <taxon>Lamiales</taxon>
        <taxon>Oleaceae</taxon>
        <taxon>Forsythieae</taxon>
        <taxon>Forsythia</taxon>
    </lineage>
</organism>
<dbReference type="AlphaFoldDB" id="A0ABD1S3K0"/>
<dbReference type="Proteomes" id="UP001604277">
    <property type="component" value="Unassembled WGS sequence"/>
</dbReference>
<comment type="caution">
    <text evidence="3">The sequence shown here is derived from an EMBL/GenBank/DDBJ whole genome shotgun (WGS) entry which is preliminary data.</text>
</comment>
<accession>A0ABD1S3K0</accession>
<feature type="transmembrane region" description="Helical" evidence="2">
    <location>
        <begin position="130"/>
        <end position="158"/>
    </location>
</feature>
<evidence type="ECO:0000313" key="4">
    <source>
        <dbReference type="Proteomes" id="UP001604277"/>
    </source>
</evidence>
<proteinExistence type="inferred from homology"/>
<keyword evidence="2" id="KW-0472">Membrane</keyword>
<sequence>MALLAGVSGRVFGIGGGMFMSPILLHVGIEPQVSSWSIHLWYFTWSKMLLTPKFLAQVNLIHFLMPITICDTSNMCIHGILLLHHVYDSVLVWYGSRLRCPYPCSHLFVASLLGQTLLQRVTEKQGTASYILFSVGTLMALSTILTTSFGAIEVWRAYRNGKNKGFKKPC</sequence>
<gene>
    <name evidence="3" type="ORF">Fot_39038</name>
</gene>
<keyword evidence="2" id="KW-0812">Transmembrane</keyword>
<evidence type="ECO:0000256" key="2">
    <source>
        <dbReference type="SAM" id="Phobius"/>
    </source>
</evidence>
<comment type="similarity">
    <text evidence="1">Belongs to the 4-toluene sulfonate uptake permease (TSUP) (TC 2.A.102) family.</text>
</comment>
<dbReference type="PANTHER" id="PTHR14255">
    <property type="entry name" value="CEREBLON"/>
    <property type="match status" value="1"/>
</dbReference>